<evidence type="ECO:0000313" key="5">
    <source>
        <dbReference type="Proteomes" id="UP000051887"/>
    </source>
</evidence>
<dbReference type="PROSITE" id="PS51186">
    <property type="entry name" value="GNAT"/>
    <property type="match status" value="1"/>
</dbReference>
<dbReference type="Pfam" id="PF00583">
    <property type="entry name" value="Acetyltransf_1"/>
    <property type="match status" value="1"/>
</dbReference>
<reference evidence="2 4" key="1">
    <citation type="submission" date="2015-09" db="EMBL/GenBank/DDBJ databases">
        <authorList>
            <person name="Rodrigo-Torres L."/>
            <person name="Arahal D.R."/>
        </authorList>
    </citation>
    <scope>NUCLEOTIDE SEQUENCE [LARGE SCALE GENOMIC DNA]</scope>
    <source>
        <strain evidence="2 4">CECT 5118</strain>
    </source>
</reference>
<organism evidence="3 5">
    <name type="scientific">Thalassovita autumnalis</name>
    <dbReference type="NCBI Taxonomy" id="2072972"/>
    <lineage>
        <taxon>Bacteria</taxon>
        <taxon>Pseudomonadati</taxon>
        <taxon>Pseudomonadota</taxon>
        <taxon>Alphaproteobacteria</taxon>
        <taxon>Rhodobacterales</taxon>
        <taxon>Roseobacteraceae</taxon>
        <taxon>Thalassovita</taxon>
    </lineage>
</organism>
<dbReference type="Proteomes" id="UP000051086">
    <property type="component" value="Unassembled WGS sequence"/>
</dbReference>
<feature type="domain" description="N-acetyltransferase" evidence="1">
    <location>
        <begin position="2"/>
        <end position="153"/>
    </location>
</feature>
<dbReference type="InterPro" id="IPR000182">
    <property type="entry name" value="GNAT_dom"/>
</dbReference>
<dbReference type="AlphaFoldDB" id="A0A0P1FDR4"/>
<protein>
    <submittedName>
        <fullName evidence="3">Acetyltransferase (GNAT) family protein</fullName>
    </submittedName>
</protein>
<gene>
    <name evidence="2" type="ORF">TL5118_01716</name>
    <name evidence="3" type="ORF">TL5120_02418</name>
</gene>
<name>A0A0P1FDR4_9RHOB</name>
<sequence length="153" mass="16852">MLALREITRDTVNPLIRLKVKDWQQNLVAPNAVTLAQAAYEPGSYVWGLWVEDQPVGLMAMVHPHQAAELDPQDDPDAAFLWRLMIAAEEQGKGYGLAAIEAARAQAHAWGLPRLAATVVDSENSNMAFYEHLGFHQTGKVIDGELHILCNVA</sequence>
<accession>A0A0P1FDR4</accession>
<evidence type="ECO:0000313" key="4">
    <source>
        <dbReference type="Proteomes" id="UP000051086"/>
    </source>
</evidence>
<keyword evidence="3" id="KW-0808">Transferase</keyword>
<evidence type="ECO:0000313" key="3">
    <source>
        <dbReference type="EMBL" id="CUH72625.1"/>
    </source>
</evidence>
<keyword evidence="4" id="KW-1185">Reference proteome</keyword>
<proteinExistence type="predicted"/>
<reference evidence="3 5" key="2">
    <citation type="submission" date="2015-09" db="EMBL/GenBank/DDBJ databases">
        <authorList>
            <consortium name="Swine Surveillance"/>
        </authorList>
    </citation>
    <scope>NUCLEOTIDE SEQUENCE [LARGE SCALE GENOMIC DNA]</scope>
    <source>
        <strain evidence="3 5">5120</strain>
    </source>
</reference>
<dbReference type="SUPFAM" id="SSF55729">
    <property type="entry name" value="Acyl-CoA N-acyltransferases (Nat)"/>
    <property type="match status" value="1"/>
</dbReference>
<evidence type="ECO:0000313" key="2">
    <source>
        <dbReference type="EMBL" id="CUH66369.1"/>
    </source>
</evidence>
<dbReference type="OrthoDB" id="9127144at2"/>
<dbReference type="InterPro" id="IPR016181">
    <property type="entry name" value="Acyl_CoA_acyltransferase"/>
</dbReference>
<dbReference type="GO" id="GO:0016747">
    <property type="term" value="F:acyltransferase activity, transferring groups other than amino-acyl groups"/>
    <property type="evidence" value="ECO:0007669"/>
    <property type="project" value="InterPro"/>
</dbReference>
<dbReference type="EMBL" id="CYSB01000026">
    <property type="protein sequence ID" value="CUH66369.1"/>
    <property type="molecule type" value="Genomic_DNA"/>
</dbReference>
<dbReference type="EMBL" id="CYSC01000033">
    <property type="protein sequence ID" value="CUH72625.1"/>
    <property type="molecule type" value="Genomic_DNA"/>
</dbReference>
<dbReference type="Gene3D" id="3.40.630.30">
    <property type="match status" value="1"/>
</dbReference>
<evidence type="ECO:0000259" key="1">
    <source>
        <dbReference type="PROSITE" id="PS51186"/>
    </source>
</evidence>
<dbReference type="RefSeq" id="WP_058243805.1">
    <property type="nucleotide sequence ID" value="NZ_CYSB01000026.1"/>
</dbReference>
<dbReference type="Proteomes" id="UP000051887">
    <property type="component" value="Unassembled WGS sequence"/>
</dbReference>